<comment type="caution">
    <text evidence="7">The sequence shown here is derived from an EMBL/GenBank/DDBJ whole genome shotgun (WGS) entry which is preliminary data.</text>
</comment>
<keyword evidence="5 6" id="KW-0472">Membrane</keyword>
<evidence type="ECO:0000313" key="7">
    <source>
        <dbReference type="EMBL" id="KGP89816.1"/>
    </source>
</evidence>
<dbReference type="STRING" id="1385513.N780_16790"/>
<organism evidence="7 8">
    <name type="scientific">Pontibacillus chungwhensis BH030062</name>
    <dbReference type="NCBI Taxonomy" id="1385513"/>
    <lineage>
        <taxon>Bacteria</taxon>
        <taxon>Bacillati</taxon>
        <taxon>Bacillota</taxon>
        <taxon>Bacilli</taxon>
        <taxon>Bacillales</taxon>
        <taxon>Bacillaceae</taxon>
        <taxon>Pontibacillus</taxon>
    </lineage>
</organism>
<feature type="transmembrane region" description="Helical" evidence="6">
    <location>
        <begin position="12"/>
        <end position="40"/>
    </location>
</feature>
<dbReference type="GO" id="GO:0005886">
    <property type="term" value="C:plasma membrane"/>
    <property type="evidence" value="ECO:0007669"/>
    <property type="project" value="UniProtKB-SubCell"/>
</dbReference>
<dbReference type="PANTHER" id="PTHR40064:SF1">
    <property type="entry name" value="MEMBRANE PROTEIN"/>
    <property type="match status" value="1"/>
</dbReference>
<dbReference type="AlphaFoldDB" id="A0A0A2UTL8"/>
<evidence type="ECO:0000256" key="4">
    <source>
        <dbReference type="ARBA" id="ARBA00022989"/>
    </source>
</evidence>
<dbReference type="InterPro" id="IPR052984">
    <property type="entry name" value="UPF0421"/>
</dbReference>
<dbReference type="OrthoDB" id="1653617at2"/>
<dbReference type="RefSeq" id="WP_036787392.1">
    <property type="nucleotide sequence ID" value="NZ_AVBG01000021.1"/>
</dbReference>
<comment type="subcellular location">
    <subcellularLocation>
        <location evidence="1">Cell membrane</location>
        <topology evidence="1">Multi-pass membrane protein</topology>
    </subcellularLocation>
</comment>
<evidence type="ECO:0000313" key="8">
    <source>
        <dbReference type="Proteomes" id="UP000030153"/>
    </source>
</evidence>
<sequence>MKLGARMLKTGLAVAIAMYIAAALPFQTSTVFAGMAALFSIQPSIYRSYQSIVEQVEANIIGAIVAYIILISLGNDPFIMGFTIVLVIGVCVKFGMKENTILLALVAVIAIMESTEMDLLPFTMLRFSSLMIGIFASFVVNLVFLPPKYETKLFNQVDQHTSDILQWLRITTRHLSDRPALREEIERLEGAMVNLDHTYSLFKEERTYFKKRRFEKARKLILFKHLISTTRKAFEVLKTFSSLENEMDKVPAEFRTTLVNEIDKVIHVHEKLILSIKGRIRFHESDPIEEAGEPNIPKLVEHLIDIYEEKETEEEKLMFLPLATKLMDYHQKMAHLKKLLSSYQLYHTSEHIKTIKK</sequence>
<dbReference type="Pfam" id="PF06081">
    <property type="entry name" value="ArAE_1"/>
    <property type="match status" value="1"/>
</dbReference>
<evidence type="ECO:0000256" key="5">
    <source>
        <dbReference type="ARBA" id="ARBA00023136"/>
    </source>
</evidence>
<dbReference type="EMBL" id="AVBG01000021">
    <property type="protein sequence ID" value="KGP89816.1"/>
    <property type="molecule type" value="Genomic_DNA"/>
</dbReference>
<accession>A0A0A2UTL8</accession>
<dbReference type="eggNOG" id="COG4129">
    <property type="taxonomic scope" value="Bacteria"/>
</dbReference>
<name>A0A0A2UTL8_9BACI</name>
<evidence type="ECO:0000256" key="3">
    <source>
        <dbReference type="ARBA" id="ARBA00022692"/>
    </source>
</evidence>
<feature type="transmembrane region" description="Helical" evidence="6">
    <location>
        <begin position="60"/>
        <end position="92"/>
    </location>
</feature>
<evidence type="ECO:0000256" key="1">
    <source>
        <dbReference type="ARBA" id="ARBA00004651"/>
    </source>
</evidence>
<dbReference type="PANTHER" id="PTHR40064">
    <property type="entry name" value="MEMBRANE PROTEIN-RELATED"/>
    <property type="match status" value="1"/>
</dbReference>
<gene>
    <name evidence="7" type="ORF">N780_16790</name>
</gene>
<proteinExistence type="predicted"/>
<evidence type="ECO:0000256" key="2">
    <source>
        <dbReference type="ARBA" id="ARBA00022475"/>
    </source>
</evidence>
<keyword evidence="8" id="KW-1185">Reference proteome</keyword>
<keyword evidence="4 6" id="KW-1133">Transmembrane helix</keyword>
<dbReference type="Proteomes" id="UP000030153">
    <property type="component" value="Unassembled WGS sequence"/>
</dbReference>
<feature type="transmembrane region" description="Helical" evidence="6">
    <location>
        <begin position="127"/>
        <end position="145"/>
    </location>
</feature>
<dbReference type="InterPro" id="IPR010343">
    <property type="entry name" value="ArAE_1"/>
</dbReference>
<protein>
    <submittedName>
        <fullName evidence="7">Membrane protein</fullName>
    </submittedName>
</protein>
<keyword evidence="3 6" id="KW-0812">Transmembrane</keyword>
<reference evidence="7 8" key="1">
    <citation type="submission" date="2013-08" db="EMBL/GenBank/DDBJ databases">
        <title>Genome of Pontibacillus chungwhensis.</title>
        <authorList>
            <person name="Wang Q."/>
            <person name="Wang G."/>
        </authorList>
    </citation>
    <scope>NUCLEOTIDE SEQUENCE [LARGE SCALE GENOMIC DNA]</scope>
    <source>
        <strain evidence="7 8">BH030062</strain>
    </source>
</reference>
<keyword evidence="2" id="KW-1003">Cell membrane</keyword>
<evidence type="ECO:0000256" key="6">
    <source>
        <dbReference type="SAM" id="Phobius"/>
    </source>
</evidence>